<evidence type="ECO:0000256" key="1">
    <source>
        <dbReference type="SAM" id="MobiDB-lite"/>
    </source>
</evidence>
<sequence length="247" mass="26880">MKKYILLAGIVFVSGLAMAQGGKIVAERSGKGAVVMHAVQPKEGLYSIARSYNVTIGDLAAANKLDKDAGLNIGQKLKIPLKSLEQTRFGTGAPVYYVVQGKENLNSISIRFAKMPVKNIMIWNNLKEGESVKRGQEIIVGYLPKGIGSSEQITAKQDQQKEPAKDSKKNTKYQQATVTGTNINIRKGPSTDQDVVGIVQENDVVDIVKKVNSEWTSIRTKDGVEGYIASQFVQAGSKKAEAKKKRL</sequence>
<evidence type="ECO:0000256" key="2">
    <source>
        <dbReference type="SAM" id="SignalP"/>
    </source>
</evidence>
<dbReference type="Pfam" id="PF08239">
    <property type="entry name" value="SH3_3"/>
    <property type="match status" value="1"/>
</dbReference>
<dbReference type="PANTHER" id="PTHR33734:SF22">
    <property type="entry name" value="MEMBRANE-BOUND LYTIC MUREIN TRANSGLYCOSYLASE D"/>
    <property type="match status" value="1"/>
</dbReference>
<dbReference type="InterPro" id="IPR003646">
    <property type="entry name" value="SH3-like_bac-type"/>
</dbReference>
<keyword evidence="6" id="KW-1185">Reference proteome</keyword>
<dbReference type="PANTHER" id="PTHR33734">
    <property type="entry name" value="LYSM DOMAIN-CONTAINING GPI-ANCHORED PROTEIN 2"/>
    <property type="match status" value="1"/>
</dbReference>
<proteinExistence type="predicted"/>
<feature type="chain" id="PRO_5046780314" evidence="2">
    <location>
        <begin position="20"/>
        <end position="247"/>
    </location>
</feature>
<protein>
    <submittedName>
        <fullName evidence="5">LysM peptidoglycan-binding domain-containing protein</fullName>
    </submittedName>
</protein>
<dbReference type="RefSeq" id="WP_240828433.1">
    <property type="nucleotide sequence ID" value="NZ_JAKWBL010000001.1"/>
</dbReference>
<dbReference type="SMART" id="SM00287">
    <property type="entry name" value="SH3b"/>
    <property type="match status" value="1"/>
</dbReference>
<dbReference type="PROSITE" id="PS51781">
    <property type="entry name" value="SH3B"/>
    <property type="match status" value="1"/>
</dbReference>
<dbReference type="InterPro" id="IPR036028">
    <property type="entry name" value="SH3-like_dom_sf"/>
</dbReference>
<feature type="domain" description="LysM" evidence="4">
    <location>
        <begin position="95"/>
        <end position="140"/>
    </location>
</feature>
<dbReference type="Gene3D" id="2.30.30.40">
    <property type="entry name" value="SH3 Domains"/>
    <property type="match status" value="1"/>
</dbReference>
<feature type="signal peptide" evidence="2">
    <location>
        <begin position="1"/>
        <end position="19"/>
    </location>
</feature>
<dbReference type="Proteomes" id="UP001202248">
    <property type="component" value="Unassembled WGS sequence"/>
</dbReference>
<comment type="caution">
    <text evidence="5">The sequence shown here is derived from an EMBL/GenBank/DDBJ whole genome shotgun (WGS) entry which is preliminary data.</text>
</comment>
<feature type="compositionally biased region" description="Basic and acidic residues" evidence="1">
    <location>
        <begin position="158"/>
        <end position="169"/>
    </location>
</feature>
<dbReference type="Gene3D" id="3.10.350.10">
    <property type="entry name" value="LysM domain"/>
    <property type="match status" value="2"/>
</dbReference>
<dbReference type="Pfam" id="PF01476">
    <property type="entry name" value="LysM"/>
    <property type="match status" value="2"/>
</dbReference>
<dbReference type="CDD" id="cd00118">
    <property type="entry name" value="LysM"/>
    <property type="match status" value="1"/>
</dbReference>
<feature type="region of interest" description="Disordered" evidence="1">
    <location>
        <begin position="151"/>
        <end position="174"/>
    </location>
</feature>
<evidence type="ECO:0000313" key="6">
    <source>
        <dbReference type="Proteomes" id="UP001202248"/>
    </source>
</evidence>
<keyword evidence="2" id="KW-0732">Signal</keyword>
<dbReference type="SUPFAM" id="SSF50044">
    <property type="entry name" value="SH3-domain"/>
    <property type="match status" value="1"/>
</dbReference>
<dbReference type="EMBL" id="JAKWBL010000001">
    <property type="protein sequence ID" value="MCH5598329.1"/>
    <property type="molecule type" value="Genomic_DNA"/>
</dbReference>
<evidence type="ECO:0000259" key="4">
    <source>
        <dbReference type="PROSITE" id="PS51782"/>
    </source>
</evidence>
<evidence type="ECO:0000259" key="3">
    <source>
        <dbReference type="PROSITE" id="PS51781"/>
    </source>
</evidence>
<organism evidence="5 6">
    <name type="scientific">Niabella ginsengisoli</name>
    <dbReference type="NCBI Taxonomy" id="522298"/>
    <lineage>
        <taxon>Bacteria</taxon>
        <taxon>Pseudomonadati</taxon>
        <taxon>Bacteroidota</taxon>
        <taxon>Chitinophagia</taxon>
        <taxon>Chitinophagales</taxon>
        <taxon>Chitinophagaceae</taxon>
        <taxon>Niabella</taxon>
    </lineage>
</organism>
<dbReference type="InterPro" id="IPR036779">
    <property type="entry name" value="LysM_dom_sf"/>
</dbReference>
<feature type="domain" description="LysM" evidence="4">
    <location>
        <begin position="35"/>
        <end position="79"/>
    </location>
</feature>
<evidence type="ECO:0000313" key="5">
    <source>
        <dbReference type="EMBL" id="MCH5598329.1"/>
    </source>
</evidence>
<dbReference type="InterPro" id="IPR018392">
    <property type="entry name" value="LysM"/>
</dbReference>
<accession>A0ABS9SIZ8</accession>
<reference evidence="5 6" key="1">
    <citation type="submission" date="2022-02" db="EMBL/GenBank/DDBJ databases">
        <authorList>
            <person name="Min J."/>
        </authorList>
    </citation>
    <scope>NUCLEOTIDE SEQUENCE [LARGE SCALE GENOMIC DNA]</scope>
    <source>
        <strain evidence="5 6">GR10-1</strain>
    </source>
</reference>
<gene>
    <name evidence="5" type="ORF">MKP09_10600</name>
</gene>
<dbReference type="SMART" id="SM00257">
    <property type="entry name" value="LysM"/>
    <property type="match status" value="2"/>
</dbReference>
<feature type="domain" description="SH3b" evidence="3">
    <location>
        <begin position="173"/>
        <end position="237"/>
    </location>
</feature>
<dbReference type="PROSITE" id="PS51782">
    <property type="entry name" value="LYSM"/>
    <property type="match status" value="2"/>
</dbReference>
<dbReference type="SUPFAM" id="SSF54106">
    <property type="entry name" value="LysM domain"/>
    <property type="match status" value="2"/>
</dbReference>
<name>A0ABS9SIZ8_9BACT</name>